<protein>
    <submittedName>
        <fullName evidence="1">Uncharacterized protein</fullName>
    </submittedName>
</protein>
<gene>
    <name evidence="1" type="ORF">F6X51_22215</name>
</gene>
<keyword evidence="2" id="KW-1185">Reference proteome</keyword>
<sequence>MQPVRTLTVTFDANLGTRLAEAAERSGLLPTDLVLQAVRNELDGVTAYGRITDEVNLVKDRLAALVALVGEALEPPAPGEVDAICRYKPAAPSAGP</sequence>
<accession>A0A6N6MMT9</accession>
<dbReference type="RefSeq" id="WP_150965862.1">
    <property type="nucleotide sequence ID" value="NZ_VZZJ01000026.1"/>
</dbReference>
<dbReference type="AlphaFoldDB" id="A0A6N6MMT9"/>
<dbReference type="EMBL" id="VZZJ01000026">
    <property type="protein sequence ID" value="KAB1070583.1"/>
    <property type="molecule type" value="Genomic_DNA"/>
</dbReference>
<proteinExistence type="predicted"/>
<reference evidence="1 2" key="1">
    <citation type="submission" date="2019-09" db="EMBL/GenBank/DDBJ databases">
        <title>YIM 132548 draft genome.</title>
        <authorList>
            <person name="Jiang L."/>
        </authorList>
    </citation>
    <scope>NUCLEOTIDE SEQUENCE [LARGE SCALE GENOMIC DNA]</scope>
    <source>
        <strain evidence="1 2">YIM 132548</strain>
    </source>
</reference>
<name>A0A6N6MMT9_9HYPH</name>
<evidence type="ECO:0000313" key="2">
    <source>
        <dbReference type="Proteomes" id="UP000441523"/>
    </source>
</evidence>
<organism evidence="1 2">
    <name type="scientific">Methylobacterium planeticum</name>
    <dbReference type="NCBI Taxonomy" id="2615211"/>
    <lineage>
        <taxon>Bacteria</taxon>
        <taxon>Pseudomonadati</taxon>
        <taxon>Pseudomonadota</taxon>
        <taxon>Alphaproteobacteria</taxon>
        <taxon>Hyphomicrobiales</taxon>
        <taxon>Methylobacteriaceae</taxon>
        <taxon>Methylobacterium</taxon>
    </lineage>
</organism>
<comment type="caution">
    <text evidence="1">The sequence shown here is derived from an EMBL/GenBank/DDBJ whole genome shotgun (WGS) entry which is preliminary data.</text>
</comment>
<evidence type="ECO:0000313" key="1">
    <source>
        <dbReference type="EMBL" id="KAB1070583.1"/>
    </source>
</evidence>
<dbReference type="Proteomes" id="UP000441523">
    <property type="component" value="Unassembled WGS sequence"/>
</dbReference>